<dbReference type="GO" id="GO:0030145">
    <property type="term" value="F:manganese ion binding"/>
    <property type="evidence" value="ECO:0007669"/>
    <property type="project" value="UniProtKB-UniRule"/>
</dbReference>
<dbReference type="InterPro" id="IPR016667">
    <property type="entry name" value="Caps_polysacc_synth_CpsB/CapC"/>
</dbReference>
<dbReference type="EMBL" id="SRYK01000008">
    <property type="protein sequence ID" value="TGY56485.1"/>
    <property type="molecule type" value="Genomic_DNA"/>
</dbReference>
<name>A0A4S2EL02_9LACO</name>
<reference evidence="6 7" key="1">
    <citation type="submission" date="2019-04" db="EMBL/GenBank/DDBJ databases">
        <title>Microbes associate with the intestines of laboratory mice.</title>
        <authorList>
            <person name="Navarre W."/>
            <person name="Wong E."/>
            <person name="Huang K."/>
            <person name="Tropini C."/>
            <person name="Ng K."/>
            <person name="Yu B."/>
        </authorList>
    </citation>
    <scope>NUCLEOTIDE SEQUENCE [LARGE SCALE GENOMIC DNA]</scope>
    <source>
        <strain evidence="6 7">NM26_J9</strain>
    </source>
</reference>
<evidence type="ECO:0000256" key="2">
    <source>
        <dbReference type="ARBA" id="ARBA00022801"/>
    </source>
</evidence>
<comment type="catalytic activity">
    <reaction evidence="4 5">
        <text>O-phospho-L-tyrosyl-[protein] + H2O = L-tyrosyl-[protein] + phosphate</text>
        <dbReference type="Rhea" id="RHEA:10684"/>
        <dbReference type="Rhea" id="RHEA-COMP:10136"/>
        <dbReference type="Rhea" id="RHEA-COMP:20101"/>
        <dbReference type="ChEBI" id="CHEBI:15377"/>
        <dbReference type="ChEBI" id="CHEBI:43474"/>
        <dbReference type="ChEBI" id="CHEBI:46858"/>
        <dbReference type="ChEBI" id="CHEBI:61978"/>
        <dbReference type="EC" id="3.1.3.48"/>
    </reaction>
</comment>
<dbReference type="SUPFAM" id="SSF89550">
    <property type="entry name" value="PHP domain-like"/>
    <property type="match status" value="1"/>
</dbReference>
<dbReference type="EC" id="3.1.3.48" evidence="5"/>
<sequence>MEFEKIVDLHCHILPGIDDGSPDLEHSLDLARAAVADGVTHILATPHHLDNNYVNHRTDVIKAVQNFQNELAAEQIALQVFPGQEVHINGDLPQRYADLLGADEKKRYMLLEFPHSNVPAYAKRLIFELQKLGTTPIIVHPERNKEIQKDLNILYDFIQHGALAQVTATSYAGGFGDHVADISRQLVENRLVQVVASDAHVLQGRNFVLSEALKQIATDFGPEQALEFESNAEDILNGLSVTANGYRKIEKKKRFIFSQFVKLS</sequence>
<organism evidence="6 7">
    <name type="scientific">Ligilactobacillus murinus</name>
    <dbReference type="NCBI Taxonomy" id="1622"/>
    <lineage>
        <taxon>Bacteria</taxon>
        <taxon>Bacillati</taxon>
        <taxon>Bacillota</taxon>
        <taxon>Bacilli</taxon>
        <taxon>Lactobacillales</taxon>
        <taxon>Lactobacillaceae</taxon>
        <taxon>Ligilactobacillus</taxon>
    </lineage>
</organism>
<evidence type="ECO:0000256" key="4">
    <source>
        <dbReference type="ARBA" id="ARBA00051722"/>
    </source>
</evidence>
<comment type="similarity">
    <text evidence="1 5">Belongs to the metallo-dependent hydrolases superfamily. CpsB/CapC family.</text>
</comment>
<evidence type="ECO:0000256" key="3">
    <source>
        <dbReference type="ARBA" id="ARBA00022912"/>
    </source>
</evidence>
<accession>A0A4S2EL02</accession>
<keyword evidence="2 5" id="KW-0378">Hydrolase</keyword>
<dbReference type="GO" id="GO:0004725">
    <property type="term" value="F:protein tyrosine phosphatase activity"/>
    <property type="evidence" value="ECO:0007669"/>
    <property type="project" value="UniProtKB-UniRule"/>
</dbReference>
<dbReference type="Proteomes" id="UP000306855">
    <property type="component" value="Unassembled WGS sequence"/>
</dbReference>
<comment type="caution">
    <text evidence="6">The sequence shown here is derived from an EMBL/GenBank/DDBJ whole genome shotgun (WGS) entry which is preliminary data.</text>
</comment>
<dbReference type="PANTHER" id="PTHR39181:SF1">
    <property type="entry name" value="TYROSINE-PROTEIN PHOSPHATASE YWQE"/>
    <property type="match status" value="1"/>
</dbReference>
<gene>
    <name evidence="6" type="ORF">E5340_02790</name>
</gene>
<proteinExistence type="inferred from homology"/>
<dbReference type="Pfam" id="PF19567">
    <property type="entry name" value="CpsB_CapC"/>
    <property type="match status" value="1"/>
</dbReference>
<dbReference type="AlphaFoldDB" id="A0A4S2EL02"/>
<keyword evidence="3 5" id="KW-0904">Protein phosphatase</keyword>
<dbReference type="RefSeq" id="WP_135941929.1">
    <property type="nucleotide sequence ID" value="NZ_SRYK01000008.1"/>
</dbReference>
<dbReference type="InterPro" id="IPR016195">
    <property type="entry name" value="Pol/histidinol_Pase-like"/>
</dbReference>
<evidence type="ECO:0000256" key="1">
    <source>
        <dbReference type="ARBA" id="ARBA00005750"/>
    </source>
</evidence>
<protein>
    <recommendedName>
        <fullName evidence="5">Tyrosine-protein phosphatase</fullName>
        <ecNumber evidence="5">3.1.3.48</ecNumber>
    </recommendedName>
</protein>
<dbReference type="PIRSF" id="PIRSF016557">
    <property type="entry name" value="Caps_synth_CpsB"/>
    <property type="match status" value="1"/>
</dbReference>
<evidence type="ECO:0000313" key="6">
    <source>
        <dbReference type="EMBL" id="TGY56485.1"/>
    </source>
</evidence>
<dbReference type="Gene3D" id="3.20.20.140">
    <property type="entry name" value="Metal-dependent hydrolases"/>
    <property type="match status" value="1"/>
</dbReference>
<evidence type="ECO:0000256" key="5">
    <source>
        <dbReference type="PIRNR" id="PIRNR016557"/>
    </source>
</evidence>
<evidence type="ECO:0000313" key="7">
    <source>
        <dbReference type="Proteomes" id="UP000306855"/>
    </source>
</evidence>
<dbReference type="PANTHER" id="PTHR39181">
    <property type="entry name" value="TYROSINE-PROTEIN PHOSPHATASE YWQE"/>
    <property type="match status" value="1"/>
</dbReference>